<reference evidence="2 3" key="1">
    <citation type="submission" date="2019-05" db="EMBL/GenBank/DDBJ databases">
        <title>Draft genome sequence of Nonomuraea turkmeniaca DSM 43926.</title>
        <authorList>
            <person name="Saricaoglu S."/>
            <person name="Isik K."/>
        </authorList>
    </citation>
    <scope>NUCLEOTIDE SEQUENCE [LARGE SCALE GENOMIC DNA]</scope>
    <source>
        <strain evidence="2 3">DSM 43926</strain>
    </source>
</reference>
<dbReference type="Pfam" id="PF14325">
    <property type="entry name" value="DUF4383"/>
    <property type="match status" value="1"/>
</dbReference>
<gene>
    <name evidence="2" type="ORF">ETD86_19160</name>
</gene>
<organism evidence="2 3">
    <name type="scientific">Nonomuraea turkmeniaca</name>
    <dbReference type="NCBI Taxonomy" id="103838"/>
    <lineage>
        <taxon>Bacteria</taxon>
        <taxon>Bacillati</taxon>
        <taxon>Actinomycetota</taxon>
        <taxon>Actinomycetes</taxon>
        <taxon>Streptosporangiales</taxon>
        <taxon>Streptosporangiaceae</taxon>
        <taxon>Nonomuraea</taxon>
    </lineage>
</organism>
<dbReference type="EMBL" id="VCKY01000059">
    <property type="protein sequence ID" value="TMR20191.1"/>
    <property type="molecule type" value="Genomic_DNA"/>
</dbReference>
<feature type="transmembrane region" description="Helical" evidence="1">
    <location>
        <begin position="85"/>
        <end position="103"/>
    </location>
</feature>
<dbReference type="RefSeq" id="WP_138667520.1">
    <property type="nucleotide sequence ID" value="NZ_VCKY01000059.1"/>
</dbReference>
<dbReference type="OrthoDB" id="572373at2"/>
<proteinExistence type="predicted"/>
<feature type="transmembrane region" description="Helical" evidence="1">
    <location>
        <begin position="53"/>
        <end position="78"/>
    </location>
</feature>
<feature type="transmembrane region" description="Helical" evidence="1">
    <location>
        <begin position="12"/>
        <end position="33"/>
    </location>
</feature>
<evidence type="ECO:0000313" key="3">
    <source>
        <dbReference type="Proteomes" id="UP000309128"/>
    </source>
</evidence>
<sequence>MDSPRTAAGRSPVQLAAFVVGAVFVLVGVLGFIPGVTTNYDEMGFAGHQSGALLLNVFQVSILHNIVHLLFGIAGILLSRTWSGARAFLIGGGVVYLLLWIYGMLVAHDSPANFVPLNAADNWLHLVLAVGMIALGLLLSRRRATTTR</sequence>
<comment type="caution">
    <text evidence="2">The sequence shown here is derived from an EMBL/GenBank/DDBJ whole genome shotgun (WGS) entry which is preliminary data.</text>
</comment>
<name>A0A5S4G2Z9_9ACTN</name>
<dbReference type="Proteomes" id="UP000309128">
    <property type="component" value="Unassembled WGS sequence"/>
</dbReference>
<keyword evidence="1" id="KW-0812">Transmembrane</keyword>
<keyword evidence="3" id="KW-1185">Reference proteome</keyword>
<evidence type="ECO:0000313" key="2">
    <source>
        <dbReference type="EMBL" id="TMR20191.1"/>
    </source>
</evidence>
<dbReference type="AlphaFoldDB" id="A0A5S4G2Z9"/>
<keyword evidence="1" id="KW-0472">Membrane</keyword>
<accession>A0A5S4G2Z9</accession>
<feature type="transmembrane region" description="Helical" evidence="1">
    <location>
        <begin position="123"/>
        <end position="140"/>
    </location>
</feature>
<keyword evidence="1" id="KW-1133">Transmembrane helix</keyword>
<protein>
    <submittedName>
        <fullName evidence="2">DUF4383 domain-containing protein</fullName>
    </submittedName>
</protein>
<evidence type="ECO:0000256" key="1">
    <source>
        <dbReference type="SAM" id="Phobius"/>
    </source>
</evidence>